<dbReference type="Proteomes" id="UP000303027">
    <property type="component" value="Unassembled WGS sequence"/>
</dbReference>
<proteinExistence type="predicted"/>
<evidence type="ECO:0000313" key="1">
    <source>
        <dbReference type="EMBL" id="GDH35121.1"/>
    </source>
</evidence>
<reference evidence="2 4" key="2">
    <citation type="submission" date="2018-12" db="EMBL/GenBank/DDBJ databases">
        <title>Food and Water Safety Consortium.</title>
        <authorList>
            <person name="Tyson S."/>
            <person name="Peterson C.-L."/>
            <person name="Olson A."/>
            <person name="Tyler S."/>
            <person name="Cabral J."/>
            <person name="Lynch T."/>
            <person name="Knox N."/>
            <person name="Van Domselaar G."/>
            <person name="Graham M."/>
        </authorList>
    </citation>
    <scope>NUCLEOTIDE SEQUENCE [LARGE SCALE GENOMIC DNA]</scope>
    <source>
        <strain evidence="2 4">FWSEC0118</strain>
    </source>
</reference>
<protein>
    <submittedName>
        <fullName evidence="1">Uncharacterized protein</fullName>
    </submittedName>
</protein>
<dbReference type="Proteomes" id="UP000309937">
    <property type="component" value="Unassembled WGS sequence"/>
</dbReference>
<dbReference type="EMBL" id="RRGJ01000020">
    <property type="protein sequence ID" value="TJQ13034.1"/>
    <property type="molecule type" value="Genomic_DNA"/>
</dbReference>
<evidence type="ECO:0000313" key="3">
    <source>
        <dbReference type="Proteomes" id="UP000303027"/>
    </source>
</evidence>
<comment type="caution">
    <text evidence="1">The sequence shown here is derived from an EMBL/GenBank/DDBJ whole genome shotgun (WGS) entry which is preliminary data.</text>
</comment>
<dbReference type="AlphaFoldDB" id="A0A2A6Q5A7"/>
<dbReference type="RefSeq" id="WP_040090380.1">
    <property type="nucleotide sequence ID" value="NZ_BFXY01000047.1"/>
</dbReference>
<dbReference type="EMBL" id="BFXY01000047">
    <property type="protein sequence ID" value="GDH35121.1"/>
    <property type="molecule type" value="Genomic_DNA"/>
</dbReference>
<sequence length="119" mass="13492">MFLEAIPKNISPAVQGWWAKFRNDNGNDWYSPIAAWAICDVFYSGDSEIYSEILPILTGEYGMAPYHQEDGFYECMYLPNTKFILSDEPGSFAWYPVDESAGHETISKNDGAKHDNADH</sequence>
<accession>A0A2A6Q5A7</accession>
<organism evidence="1 3">
    <name type="scientific">Escherichia coli</name>
    <dbReference type="NCBI Taxonomy" id="562"/>
    <lineage>
        <taxon>Bacteria</taxon>
        <taxon>Pseudomonadati</taxon>
        <taxon>Pseudomonadota</taxon>
        <taxon>Gammaproteobacteria</taxon>
        <taxon>Enterobacterales</taxon>
        <taxon>Enterobacteriaceae</taxon>
        <taxon>Escherichia</taxon>
    </lineage>
</organism>
<evidence type="ECO:0000313" key="4">
    <source>
        <dbReference type="Proteomes" id="UP000309937"/>
    </source>
</evidence>
<evidence type="ECO:0000313" key="2">
    <source>
        <dbReference type="EMBL" id="TJQ13034.1"/>
    </source>
</evidence>
<reference evidence="1 3" key="1">
    <citation type="submission" date="2018-04" db="EMBL/GenBank/DDBJ databases">
        <title>Large scale genomics of bovine and human commensal E. coli to reveal the emerging process of EHEC.</title>
        <authorList>
            <person name="Arimizu Y."/>
            <person name="Ogura Y."/>
        </authorList>
    </citation>
    <scope>NUCLEOTIDE SEQUENCE [LARGE SCALE GENOMIC DNA]</scope>
    <source>
        <strain evidence="1 3">KK-P061</strain>
    </source>
</reference>
<name>A0A2A6Q5A7_ECOLX</name>
<gene>
    <name evidence="1" type="ORF">BvCmsKKP061_01346</name>
    <name evidence="2" type="ORF">C9Z68_14890</name>
</gene>